<gene>
    <name evidence="9" type="ORF">AOQ72_30865</name>
</gene>
<keyword evidence="6 8" id="KW-1133">Transmembrane helix</keyword>
<dbReference type="PANTHER" id="PTHR21716">
    <property type="entry name" value="TRANSMEMBRANE PROTEIN"/>
    <property type="match status" value="1"/>
</dbReference>
<evidence type="ECO:0000256" key="3">
    <source>
        <dbReference type="ARBA" id="ARBA00022448"/>
    </source>
</evidence>
<organism evidence="9 10">
    <name type="scientific">Bradyrhizobium yuanmingense</name>
    <dbReference type="NCBI Taxonomy" id="108015"/>
    <lineage>
        <taxon>Bacteria</taxon>
        <taxon>Pseudomonadati</taxon>
        <taxon>Pseudomonadota</taxon>
        <taxon>Alphaproteobacteria</taxon>
        <taxon>Hyphomicrobiales</taxon>
        <taxon>Nitrobacteraceae</taxon>
        <taxon>Bradyrhizobium</taxon>
    </lineage>
</organism>
<comment type="subcellular location">
    <subcellularLocation>
        <location evidence="1">Cell membrane</location>
        <topology evidence="1">Multi-pass membrane protein</topology>
    </subcellularLocation>
</comment>
<evidence type="ECO:0000256" key="1">
    <source>
        <dbReference type="ARBA" id="ARBA00004651"/>
    </source>
</evidence>
<evidence type="ECO:0000256" key="8">
    <source>
        <dbReference type="SAM" id="Phobius"/>
    </source>
</evidence>
<feature type="transmembrane region" description="Helical" evidence="8">
    <location>
        <begin position="216"/>
        <end position="239"/>
    </location>
</feature>
<sequence>MKTLRQLLSAEDIVQVVIRLGLLGLLIFWTFLVIRPFVPILSWSAVLAVAFHPVFAWLAQRLGGRPRIASAVLTLITLGIVIGPAAWLGLSAVEGIRDLAAQIGSGDLALQTAPEQIRSWPLIGPQLYAIWNEAYTNIRAALREVAPYLKPLAGVMLSFAGDTGIGMLQFLLSVIVASFLLPHGAQLVAALRGFLLRVVPGRSEHFLELAGATIRAVAQGIIGVAILQALLAGIGFKLAEIPSAGLLAVVVLLLSMVQIGAGPVLFPVLVWIWVDKDVTVALLLTVYLVVVGLLDNVLKPLLMGRGLTTPTLVILIGVIGGTLAHGIIGLFIGPIILSVAWELATAWTGIDRAASARVDQETVVAKETIEARLA</sequence>
<dbReference type="Pfam" id="PF01594">
    <property type="entry name" value="AI-2E_transport"/>
    <property type="match status" value="1"/>
</dbReference>
<evidence type="ECO:0000313" key="10">
    <source>
        <dbReference type="Proteomes" id="UP000051380"/>
    </source>
</evidence>
<comment type="similarity">
    <text evidence="2">Belongs to the autoinducer-2 exporter (AI-2E) (TC 2.A.86) family.</text>
</comment>
<dbReference type="PANTHER" id="PTHR21716:SF67">
    <property type="entry name" value="TRANSPORT PROTEIN YDIK-RELATED"/>
    <property type="match status" value="1"/>
</dbReference>
<feature type="transmembrane region" description="Helical" evidence="8">
    <location>
        <begin position="12"/>
        <end position="34"/>
    </location>
</feature>
<keyword evidence="5 8" id="KW-0812">Transmembrane</keyword>
<feature type="transmembrane region" description="Helical" evidence="8">
    <location>
        <begin position="246"/>
        <end position="274"/>
    </location>
</feature>
<evidence type="ECO:0000313" key="9">
    <source>
        <dbReference type="EMBL" id="KRP92547.1"/>
    </source>
</evidence>
<keyword evidence="3" id="KW-0813">Transport</keyword>
<dbReference type="OrthoDB" id="8113547at2"/>
<evidence type="ECO:0000256" key="5">
    <source>
        <dbReference type="ARBA" id="ARBA00022692"/>
    </source>
</evidence>
<proteinExistence type="inferred from homology"/>
<dbReference type="Proteomes" id="UP000051380">
    <property type="component" value="Unassembled WGS sequence"/>
</dbReference>
<accession>A0A0R3CBN9</accession>
<feature type="transmembrane region" description="Helical" evidence="8">
    <location>
        <begin position="280"/>
        <end position="298"/>
    </location>
</feature>
<protein>
    <submittedName>
        <fullName evidence="9">Permease</fullName>
    </submittedName>
</protein>
<dbReference type="InterPro" id="IPR002549">
    <property type="entry name" value="AI-2E-like"/>
</dbReference>
<feature type="transmembrane region" description="Helical" evidence="8">
    <location>
        <begin position="310"/>
        <end position="337"/>
    </location>
</feature>
<evidence type="ECO:0000256" key="6">
    <source>
        <dbReference type="ARBA" id="ARBA00022989"/>
    </source>
</evidence>
<evidence type="ECO:0000256" key="4">
    <source>
        <dbReference type="ARBA" id="ARBA00022475"/>
    </source>
</evidence>
<dbReference type="GO" id="GO:0005886">
    <property type="term" value="C:plasma membrane"/>
    <property type="evidence" value="ECO:0007669"/>
    <property type="project" value="UniProtKB-SubCell"/>
</dbReference>
<dbReference type="AlphaFoldDB" id="A0A0R3CBN9"/>
<reference evidence="9 10" key="1">
    <citation type="submission" date="2015-09" db="EMBL/GenBank/DDBJ databases">
        <title>Draft Genome Sequence of the Strain BR 3267 (Bradyrhizobium yuanmingense) recommended as inoculant for cowpea in Brazil.</title>
        <authorList>
            <person name="Simoes-Araujo J.L."/>
            <person name="Zilli J.E."/>
        </authorList>
    </citation>
    <scope>NUCLEOTIDE SEQUENCE [LARGE SCALE GENOMIC DNA]</scope>
    <source>
        <strain evidence="9 10">BR3267</strain>
    </source>
</reference>
<keyword evidence="7 8" id="KW-0472">Membrane</keyword>
<dbReference type="STRING" id="108015.GA0061099_100577"/>
<evidence type="ECO:0000256" key="2">
    <source>
        <dbReference type="ARBA" id="ARBA00009773"/>
    </source>
</evidence>
<feature type="transmembrane region" description="Helical" evidence="8">
    <location>
        <begin position="71"/>
        <end position="90"/>
    </location>
</feature>
<feature type="transmembrane region" description="Helical" evidence="8">
    <location>
        <begin position="179"/>
        <end position="196"/>
    </location>
</feature>
<keyword evidence="4" id="KW-1003">Cell membrane</keyword>
<evidence type="ECO:0000256" key="7">
    <source>
        <dbReference type="ARBA" id="ARBA00023136"/>
    </source>
</evidence>
<name>A0A0R3CBN9_9BRAD</name>
<comment type="caution">
    <text evidence="9">The sequence shown here is derived from an EMBL/GenBank/DDBJ whole genome shotgun (WGS) entry which is preliminary data.</text>
</comment>
<dbReference type="EMBL" id="LJYF01000031">
    <property type="protein sequence ID" value="KRP92547.1"/>
    <property type="molecule type" value="Genomic_DNA"/>
</dbReference>
<dbReference type="RefSeq" id="WP_057029163.1">
    <property type="nucleotide sequence ID" value="NZ_LJYF01000031.1"/>
</dbReference>
<feature type="transmembrane region" description="Helical" evidence="8">
    <location>
        <begin position="40"/>
        <end position="59"/>
    </location>
</feature>